<dbReference type="Proteomes" id="UP000010448">
    <property type="component" value="Unassembled WGS sequence"/>
</dbReference>
<proteinExistence type="predicted"/>
<organism evidence="1 2">
    <name type="scientific">Pseudomonas bharatica CSV86</name>
    <dbReference type="NCBI Taxonomy" id="1005395"/>
    <lineage>
        <taxon>Bacteria</taxon>
        <taxon>Pseudomonadati</taxon>
        <taxon>Pseudomonadota</taxon>
        <taxon>Gammaproteobacteria</taxon>
        <taxon>Pseudomonadales</taxon>
        <taxon>Pseudomonadaceae</taxon>
        <taxon>Pseudomonas</taxon>
        <taxon>Pseudomonas bharatica</taxon>
    </lineage>
</organism>
<evidence type="ECO:0000313" key="1">
    <source>
        <dbReference type="EMBL" id="NNJ16853.1"/>
    </source>
</evidence>
<dbReference type="EMBL" id="AMWJ02000002">
    <property type="protein sequence ID" value="NNJ16853.1"/>
    <property type="molecule type" value="Genomic_DNA"/>
</dbReference>
<dbReference type="RefSeq" id="WP_009405161.1">
    <property type="nucleotide sequence ID" value="NZ_AMWJ02000002.1"/>
</dbReference>
<sequence length="425" mass="48947">MLEKLLDSLKKAFDPTETATLPDPFDTYYDEKAKLFCIGELPLNIKKEAARMIETKLDSNESFDRASLDSLQLSAKGREVFDTALAQLCFWIGKLVGTKKRRKGDSLYPWKCAVCLVPTTRFNAWVRLSFDEKENTALIFLNIGVLLENLDRLHRIHATPGYLDSIINGSKGKLAPEVPTDQCDGYLANFSANPRLHAIATEVAIKASMLVVFHEYAHFICGHVSYLKAELDHSEGIHEAPEELDKVLAEELRRHMEFDADETAGTMASIFWREFDHPAVAPEDMKNEAFSIEVILAVLSNNLILGQYLLDQRYYSPLWRAQHLLERFYADFFYIDKSLPRHEQENARESNSNEMFRLQMKLVSELERAYKMLGLGEGLSFEYLTREINTLLSHDQHELERFRTEFRKYSPATHFIQRGQGQTQY</sequence>
<evidence type="ECO:0000313" key="2">
    <source>
        <dbReference type="Proteomes" id="UP000010448"/>
    </source>
</evidence>
<gene>
    <name evidence="1" type="ORF">CSV86_017420</name>
</gene>
<keyword evidence="2" id="KW-1185">Reference proteome</keyword>
<reference evidence="1 2" key="1">
    <citation type="journal article" date="2013" name="Genome Announc.">
        <title>Genome Sequence of Naphthalene-Degrading Soil Bacterium Pseudomonas putida CSV86.</title>
        <authorList>
            <person name="Phale P.S."/>
            <person name="Paliwal V."/>
            <person name="Raju S.C."/>
            <person name="Modak A."/>
            <person name="Purohit H.J."/>
        </authorList>
    </citation>
    <scope>NUCLEOTIDE SEQUENCE [LARGE SCALE GENOMIC DNA]</scope>
    <source>
        <strain evidence="1 2">CSV86</strain>
    </source>
</reference>
<dbReference type="AlphaFoldDB" id="L1LVC0"/>
<comment type="caution">
    <text evidence="1">The sequence shown here is derived from an EMBL/GenBank/DDBJ whole genome shotgun (WGS) entry which is preliminary data.</text>
</comment>
<accession>L1LVC0</accession>
<name>L1LVC0_9PSED</name>
<protein>
    <submittedName>
        <fullName evidence="1">Uncharacterized protein</fullName>
    </submittedName>
</protein>
<dbReference type="OrthoDB" id="7029988at2"/>